<comment type="caution">
    <text evidence="2">The sequence shown here is derived from an EMBL/GenBank/DDBJ whole genome shotgun (WGS) entry which is preliminary data.</text>
</comment>
<dbReference type="InterPro" id="IPR016181">
    <property type="entry name" value="Acyl_CoA_acyltransferase"/>
</dbReference>
<dbReference type="Proteomes" id="UP001596170">
    <property type="component" value="Unassembled WGS sequence"/>
</dbReference>
<protein>
    <submittedName>
        <fullName evidence="2">GNAT family N-acetyltransferase</fullName>
        <ecNumber evidence="2">2.3.-.-</ecNumber>
    </submittedName>
</protein>
<dbReference type="CDD" id="cd04301">
    <property type="entry name" value="NAT_SF"/>
    <property type="match status" value="1"/>
</dbReference>
<sequence length="165" mass="19024">MSNSITLNPYEPDHQQALQFYPLTPEQLEYTEHPLDLLKHDGHSRTPVIILARNQIAGFFVLDVSDDRYWYTENPNSVLLRGYSIHPDFQGQGVAEESILELPSFIHKHFPQFDEVVLGVNERNEAARHVYLKAGFTDEGRRYMGPKGQQYALHLYVPNEAEEAK</sequence>
<evidence type="ECO:0000313" key="2">
    <source>
        <dbReference type="EMBL" id="MFC6038829.1"/>
    </source>
</evidence>
<keyword evidence="3" id="KW-1185">Reference proteome</keyword>
<gene>
    <name evidence="2" type="ORF">ACFPYN_05095</name>
</gene>
<evidence type="ECO:0000313" key="3">
    <source>
        <dbReference type="Proteomes" id="UP001596170"/>
    </source>
</evidence>
<feature type="domain" description="N-acetyltransferase" evidence="1">
    <location>
        <begin position="5"/>
        <end position="158"/>
    </location>
</feature>
<dbReference type="SUPFAM" id="SSF55729">
    <property type="entry name" value="Acyl-CoA N-acyltransferases (Nat)"/>
    <property type="match status" value="1"/>
</dbReference>
<name>A0ABW1L535_9BACL</name>
<keyword evidence="2" id="KW-0012">Acyltransferase</keyword>
<dbReference type="EMBL" id="JBHSRI010000004">
    <property type="protein sequence ID" value="MFC6038829.1"/>
    <property type="molecule type" value="Genomic_DNA"/>
</dbReference>
<dbReference type="PANTHER" id="PTHR43328">
    <property type="entry name" value="ACETYLTRANSFERASE-RELATED"/>
    <property type="match status" value="1"/>
</dbReference>
<evidence type="ECO:0000259" key="1">
    <source>
        <dbReference type="PROSITE" id="PS51186"/>
    </source>
</evidence>
<keyword evidence="2" id="KW-0808">Transferase</keyword>
<dbReference type="PROSITE" id="PS51186">
    <property type="entry name" value="GNAT"/>
    <property type="match status" value="1"/>
</dbReference>
<organism evidence="2 3">
    <name type="scientific">Paenisporosarcina macmurdoensis</name>
    <dbReference type="NCBI Taxonomy" id="212659"/>
    <lineage>
        <taxon>Bacteria</taxon>
        <taxon>Bacillati</taxon>
        <taxon>Bacillota</taxon>
        <taxon>Bacilli</taxon>
        <taxon>Bacillales</taxon>
        <taxon>Caryophanaceae</taxon>
        <taxon>Paenisporosarcina</taxon>
    </lineage>
</organism>
<reference evidence="3" key="1">
    <citation type="journal article" date="2019" name="Int. J. Syst. Evol. Microbiol.">
        <title>The Global Catalogue of Microorganisms (GCM) 10K type strain sequencing project: providing services to taxonomists for standard genome sequencing and annotation.</title>
        <authorList>
            <consortium name="The Broad Institute Genomics Platform"/>
            <consortium name="The Broad Institute Genome Sequencing Center for Infectious Disease"/>
            <person name="Wu L."/>
            <person name="Ma J."/>
        </authorList>
    </citation>
    <scope>NUCLEOTIDE SEQUENCE [LARGE SCALE GENOMIC DNA]</scope>
    <source>
        <strain evidence="3">CCUG 54527</strain>
    </source>
</reference>
<dbReference type="EC" id="2.3.-.-" evidence="2"/>
<dbReference type="RefSeq" id="WP_377732930.1">
    <property type="nucleotide sequence ID" value="NZ_JBHSRI010000004.1"/>
</dbReference>
<dbReference type="InterPro" id="IPR000182">
    <property type="entry name" value="GNAT_dom"/>
</dbReference>
<proteinExistence type="predicted"/>
<accession>A0ABW1L535</accession>
<dbReference type="Pfam" id="PF00583">
    <property type="entry name" value="Acetyltransf_1"/>
    <property type="match status" value="1"/>
</dbReference>
<dbReference type="GO" id="GO:0016746">
    <property type="term" value="F:acyltransferase activity"/>
    <property type="evidence" value="ECO:0007669"/>
    <property type="project" value="UniProtKB-KW"/>
</dbReference>
<dbReference type="Gene3D" id="3.40.630.30">
    <property type="match status" value="1"/>
</dbReference>
<dbReference type="PANTHER" id="PTHR43328:SF1">
    <property type="entry name" value="N-ACETYLTRANSFERASE DOMAIN-CONTAINING PROTEIN"/>
    <property type="match status" value="1"/>
</dbReference>